<sequence>MGIDLSRFKVIHGDKVLNAVALMEARMPEGTWENREIVIKPKILEILAINEDGNIISIMDEAWTFQFLPIVSN</sequence>
<organism evidence="1 4">
    <name type="scientific">Enterocloster aldenensis</name>
    <dbReference type="NCBI Taxonomy" id="358742"/>
    <lineage>
        <taxon>Bacteria</taxon>
        <taxon>Bacillati</taxon>
        <taxon>Bacillota</taxon>
        <taxon>Clostridia</taxon>
        <taxon>Lachnospirales</taxon>
        <taxon>Lachnospiraceae</taxon>
        <taxon>Enterocloster</taxon>
    </lineage>
</organism>
<protein>
    <submittedName>
        <fullName evidence="1">Uncharacterized protein</fullName>
    </submittedName>
</protein>
<dbReference type="Proteomes" id="UP001299608">
    <property type="component" value="Unassembled WGS sequence"/>
</dbReference>
<proteinExistence type="predicted"/>
<name>A0AAW5CAC7_9FIRM</name>
<comment type="caution">
    <text evidence="1">The sequence shown here is derived from an EMBL/GenBank/DDBJ whole genome shotgun (WGS) entry which is preliminary data.</text>
</comment>
<dbReference type="EMBL" id="JAKNGE010000069">
    <property type="protein sequence ID" value="MCG4749476.1"/>
    <property type="molecule type" value="Genomic_DNA"/>
</dbReference>
<evidence type="ECO:0000313" key="3">
    <source>
        <dbReference type="Proteomes" id="UP000669239"/>
    </source>
</evidence>
<dbReference type="AlphaFoldDB" id="A0AAW5CAC7"/>
<reference evidence="1" key="3">
    <citation type="submission" date="2022-01" db="EMBL/GenBank/DDBJ databases">
        <title>Collection of gut derived symbiotic bacterial strains cultured from healthy donors.</title>
        <authorList>
            <person name="Lin H."/>
            <person name="Kohout C."/>
            <person name="Waligurski E."/>
            <person name="Pamer E.G."/>
        </authorList>
    </citation>
    <scope>NUCLEOTIDE SEQUENCE</scope>
    <source>
        <strain evidence="1">DFI.6.55</strain>
    </source>
</reference>
<dbReference type="RefSeq" id="WP_165642174.1">
    <property type="nucleotide sequence ID" value="NZ_JAAITT010000020.1"/>
</dbReference>
<accession>A0AAW5CAC7</accession>
<dbReference type="Proteomes" id="UP000669239">
    <property type="component" value="Unassembled WGS sequence"/>
</dbReference>
<evidence type="ECO:0000313" key="1">
    <source>
        <dbReference type="EMBL" id="MCG4749476.1"/>
    </source>
</evidence>
<dbReference type="EMBL" id="JAAITT010000020">
    <property type="protein sequence ID" value="NSJ50009.1"/>
    <property type="molecule type" value="Genomic_DNA"/>
</dbReference>
<evidence type="ECO:0000313" key="4">
    <source>
        <dbReference type="Proteomes" id="UP001299608"/>
    </source>
</evidence>
<evidence type="ECO:0000313" key="2">
    <source>
        <dbReference type="EMBL" id="NSJ50009.1"/>
    </source>
</evidence>
<gene>
    <name evidence="2" type="ORF">G5B36_15055</name>
    <name evidence="1" type="ORF">L0N08_29175</name>
</gene>
<reference evidence="2" key="2">
    <citation type="submission" date="2020-02" db="EMBL/GenBank/DDBJ databases">
        <authorList>
            <person name="Littmann E."/>
            <person name="Sorbara M."/>
        </authorList>
    </citation>
    <scope>NUCLEOTIDE SEQUENCE</scope>
    <source>
        <strain evidence="2">MSK.1.17</strain>
    </source>
</reference>
<reference evidence="2 3" key="1">
    <citation type="journal article" date="2020" name="Cell Host Microbe">
        <title>Functional and Genomic Variation between Human-Derived Isolates of Lachnospiraceae Reveals Inter- and Intra-Species Diversity.</title>
        <authorList>
            <person name="Sorbara M.T."/>
            <person name="Littmann E.R."/>
            <person name="Fontana E."/>
            <person name="Moody T.U."/>
            <person name="Kohout C.E."/>
            <person name="Gjonbalaj M."/>
            <person name="Eaton V."/>
            <person name="Seok R."/>
            <person name="Leiner I.M."/>
            <person name="Pamer E.G."/>
        </authorList>
    </citation>
    <scope>NUCLEOTIDE SEQUENCE [LARGE SCALE GENOMIC DNA]</scope>
    <source>
        <strain evidence="2 3">MSK.1.17</strain>
    </source>
</reference>
<keyword evidence="3" id="KW-1185">Reference proteome</keyword>